<evidence type="ECO:0000259" key="4">
    <source>
        <dbReference type="Pfam" id="PF00248"/>
    </source>
</evidence>
<dbReference type="PROSITE" id="PS00798">
    <property type="entry name" value="ALDOKETO_REDUCTASE_1"/>
    <property type="match status" value="1"/>
</dbReference>
<dbReference type="PRINTS" id="PR00069">
    <property type="entry name" value="ALDKETRDTASE"/>
</dbReference>
<dbReference type="PANTHER" id="PTHR43827">
    <property type="entry name" value="2,5-DIKETO-D-GLUCONIC ACID REDUCTASE"/>
    <property type="match status" value="1"/>
</dbReference>
<dbReference type="EMBL" id="JAJATZ010000002">
    <property type="protein sequence ID" value="MCB5198709.1"/>
    <property type="molecule type" value="Genomic_DNA"/>
</dbReference>
<organism evidence="5 6">
    <name type="scientific">Loktanella gaetbuli</name>
    <dbReference type="NCBI Taxonomy" id="2881335"/>
    <lineage>
        <taxon>Bacteria</taxon>
        <taxon>Pseudomonadati</taxon>
        <taxon>Pseudomonadota</taxon>
        <taxon>Alphaproteobacteria</taxon>
        <taxon>Rhodobacterales</taxon>
        <taxon>Roseobacteraceae</taxon>
        <taxon>Loktanella</taxon>
    </lineage>
</organism>
<protein>
    <submittedName>
        <fullName evidence="5">Aldo/keto reductase</fullName>
    </submittedName>
</protein>
<dbReference type="Pfam" id="PF00248">
    <property type="entry name" value="Aldo_ket_red"/>
    <property type="match status" value="1"/>
</dbReference>
<dbReference type="Proteomes" id="UP001138961">
    <property type="component" value="Unassembled WGS sequence"/>
</dbReference>
<dbReference type="Gene3D" id="3.20.20.100">
    <property type="entry name" value="NADP-dependent oxidoreductase domain"/>
    <property type="match status" value="1"/>
</dbReference>
<feature type="domain" description="NADP-dependent oxidoreductase" evidence="4">
    <location>
        <begin position="19"/>
        <end position="261"/>
    </location>
</feature>
<gene>
    <name evidence="5" type="ORF">LGQ03_05605</name>
</gene>
<evidence type="ECO:0000256" key="2">
    <source>
        <dbReference type="ARBA" id="ARBA00022857"/>
    </source>
</evidence>
<dbReference type="InterPro" id="IPR036812">
    <property type="entry name" value="NAD(P)_OxRdtase_dom_sf"/>
</dbReference>
<accession>A0ABS8BSJ2</accession>
<dbReference type="InterPro" id="IPR020471">
    <property type="entry name" value="AKR"/>
</dbReference>
<sequence length="277" mass="30577">MTDIPTQAFHDGNAIPKFGLGLWQVPKDTCADVVRDAIGMGYRLIDGAAMYKNEEELGEGIRASEVSRDDLFITSKVWNDGMSYDDVRKSVDDSLNRTGLEKLDLMLLHWPFPQQDTYVTAWKALIDAQADGQMTSIGVSNFHKDHLDRIIGETGVKPVLNQVEVNPRLQQSKLAQVNDARDIVTQSWSPLGSARSFDAAPIKAIADRTGKSPAQVILRWHIDIGNVVISRSGNPDHLRANMDIFDFNLTDDDLTAIAALDTGERTGPDPDTFNGLD</sequence>
<dbReference type="RefSeq" id="WP_226747604.1">
    <property type="nucleotide sequence ID" value="NZ_JAJATZ010000002.1"/>
</dbReference>
<dbReference type="PIRSF" id="PIRSF000097">
    <property type="entry name" value="AKR"/>
    <property type="match status" value="1"/>
</dbReference>
<evidence type="ECO:0000256" key="1">
    <source>
        <dbReference type="ARBA" id="ARBA00007905"/>
    </source>
</evidence>
<evidence type="ECO:0000256" key="3">
    <source>
        <dbReference type="ARBA" id="ARBA00023002"/>
    </source>
</evidence>
<name>A0ABS8BSJ2_9RHOB</name>
<dbReference type="InterPro" id="IPR018170">
    <property type="entry name" value="Aldo/ket_reductase_CS"/>
</dbReference>
<proteinExistence type="inferred from homology"/>
<reference evidence="5" key="1">
    <citation type="submission" date="2021-10" db="EMBL/GenBank/DDBJ databases">
        <title>Loktanella gaetbuli sp. nov., isolated from a tidal flat.</title>
        <authorList>
            <person name="Park S."/>
            <person name="Yoon J.-H."/>
        </authorList>
    </citation>
    <scope>NUCLEOTIDE SEQUENCE</scope>
    <source>
        <strain evidence="5">TSTF-M6</strain>
    </source>
</reference>
<evidence type="ECO:0000313" key="5">
    <source>
        <dbReference type="EMBL" id="MCB5198709.1"/>
    </source>
</evidence>
<dbReference type="PANTHER" id="PTHR43827:SF3">
    <property type="entry name" value="NADP-DEPENDENT OXIDOREDUCTASE DOMAIN-CONTAINING PROTEIN"/>
    <property type="match status" value="1"/>
</dbReference>
<dbReference type="SUPFAM" id="SSF51430">
    <property type="entry name" value="NAD(P)-linked oxidoreductase"/>
    <property type="match status" value="1"/>
</dbReference>
<keyword evidence="2" id="KW-0521">NADP</keyword>
<keyword evidence="3" id="KW-0560">Oxidoreductase</keyword>
<keyword evidence="6" id="KW-1185">Reference proteome</keyword>
<evidence type="ECO:0000313" key="6">
    <source>
        <dbReference type="Proteomes" id="UP001138961"/>
    </source>
</evidence>
<comment type="similarity">
    <text evidence="1">Belongs to the aldo/keto reductase family.</text>
</comment>
<dbReference type="InterPro" id="IPR023210">
    <property type="entry name" value="NADP_OxRdtase_dom"/>
</dbReference>
<comment type="caution">
    <text evidence="5">The sequence shown here is derived from an EMBL/GenBank/DDBJ whole genome shotgun (WGS) entry which is preliminary data.</text>
</comment>